<evidence type="ECO:0000256" key="3">
    <source>
        <dbReference type="SAM" id="SignalP"/>
    </source>
</evidence>
<dbReference type="PANTHER" id="PTHR22946">
    <property type="entry name" value="DIENELACTONE HYDROLASE DOMAIN-CONTAINING PROTEIN-RELATED"/>
    <property type="match status" value="1"/>
</dbReference>
<evidence type="ECO:0000313" key="5">
    <source>
        <dbReference type="EMBL" id="XDV68506.1"/>
    </source>
</evidence>
<evidence type="ECO:0000256" key="2">
    <source>
        <dbReference type="ARBA" id="ARBA00022801"/>
    </source>
</evidence>
<dbReference type="InterPro" id="IPR008979">
    <property type="entry name" value="Galactose-bd-like_sf"/>
</dbReference>
<dbReference type="InterPro" id="IPR013736">
    <property type="entry name" value="Xaa-Pro_dipept_C"/>
</dbReference>
<dbReference type="RefSeq" id="WP_369780010.1">
    <property type="nucleotide sequence ID" value="NZ_CP165727.1"/>
</dbReference>
<dbReference type="Gene3D" id="2.60.120.260">
    <property type="entry name" value="Galactose-binding domain-like"/>
    <property type="match status" value="1"/>
</dbReference>
<dbReference type="NCBIfam" id="TIGR00976">
    <property type="entry name" value="CocE_NonD"/>
    <property type="match status" value="1"/>
</dbReference>
<keyword evidence="3" id="KW-0732">Signal</keyword>
<dbReference type="Pfam" id="PF08530">
    <property type="entry name" value="PepX_C"/>
    <property type="match status" value="1"/>
</dbReference>
<dbReference type="GO" id="GO:0052689">
    <property type="term" value="F:carboxylic ester hydrolase activity"/>
    <property type="evidence" value="ECO:0007669"/>
    <property type="project" value="UniProtKB-ARBA"/>
</dbReference>
<dbReference type="Pfam" id="PF02129">
    <property type="entry name" value="Peptidase_S15"/>
    <property type="match status" value="1"/>
</dbReference>
<feature type="domain" description="Xaa-Pro dipeptidyl-peptidase C-terminal" evidence="4">
    <location>
        <begin position="313"/>
        <end position="525"/>
    </location>
</feature>
<dbReference type="SUPFAM" id="SSF53474">
    <property type="entry name" value="alpha/beta-Hydrolases"/>
    <property type="match status" value="1"/>
</dbReference>
<evidence type="ECO:0000259" key="4">
    <source>
        <dbReference type="SMART" id="SM00939"/>
    </source>
</evidence>
<accession>A0AB39YFK4</accession>
<feature type="signal peptide" evidence="3">
    <location>
        <begin position="1"/>
        <end position="28"/>
    </location>
</feature>
<dbReference type="SUPFAM" id="SSF49785">
    <property type="entry name" value="Galactose-binding domain-like"/>
    <property type="match status" value="1"/>
</dbReference>
<proteinExistence type="inferred from homology"/>
<name>A0AB39YFK4_9ACTN</name>
<dbReference type="GO" id="GO:0008239">
    <property type="term" value="F:dipeptidyl-peptidase activity"/>
    <property type="evidence" value="ECO:0007669"/>
    <property type="project" value="InterPro"/>
</dbReference>
<sequence length="531" mass="55796">MSGVRWRCTASVAMLVSFLAAHGSVGHAADHGGGPTAGSAARDGEPVSVSATTLTMRDGTRIAAEVHVPAAPGPHPLIVMPGAWWAMPQDTLLDDKKQLAAAGYVVVSYDPRGLRRSGGAIDMAGPLDVADVSDVITWALAHTPADERRVGLYSSSYGAAVSLNAAAHDARVTAVAAMCPWTDLFESFVHNNTHAGTIATFQAALGALNGRMSPATRQAFESLRTGSDTVGVRAWALERSPRAVVSALNARRTPVFMAGEWSDPLVPAGQTGRLLDQLSGPKQLWMSPGGHGDSSSREATVLQPQSAVRHHATRWLDRFLLGRPNGVDRLAPLMLRPRNAERVETYPSWSALERSPLAVPVRAHSGDGSQRLVAGLDSPADSGLFPVAGLIDRLGLPPTTVLPPLAPPLAAVWRSAPLSSRWSLRGSPRVRTRVTSTADRGTFVSYLYDVDALGVARLVSHAPYTFTGVAPGAPVEVDVLMPAAAWDVAPGHRLALVVDGGDHRYTSVSPLGSSMSFSAAGTRLSVPARTG</sequence>
<feature type="chain" id="PRO_5044234007" evidence="3">
    <location>
        <begin position="29"/>
        <end position="531"/>
    </location>
</feature>
<dbReference type="InterPro" id="IPR005674">
    <property type="entry name" value="CocE/Ser_esterase"/>
</dbReference>
<protein>
    <submittedName>
        <fullName evidence="5">CocE/NonD family hydrolase</fullName>
    </submittedName>
</protein>
<dbReference type="AlphaFoldDB" id="A0AB39YFK4"/>
<evidence type="ECO:0000256" key="1">
    <source>
        <dbReference type="ARBA" id="ARBA00008645"/>
    </source>
</evidence>
<dbReference type="InterPro" id="IPR050261">
    <property type="entry name" value="FrsA_esterase"/>
</dbReference>
<dbReference type="InterPro" id="IPR029058">
    <property type="entry name" value="AB_hydrolase_fold"/>
</dbReference>
<dbReference type="Gene3D" id="3.40.50.1820">
    <property type="entry name" value="alpha/beta hydrolase"/>
    <property type="match status" value="2"/>
</dbReference>
<organism evidence="5">
    <name type="scientific">Streptomyces sp. R33</name>
    <dbReference type="NCBI Taxonomy" id="3238629"/>
    <lineage>
        <taxon>Bacteria</taxon>
        <taxon>Bacillati</taxon>
        <taxon>Actinomycetota</taxon>
        <taxon>Actinomycetes</taxon>
        <taxon>Kitasatosporales</taxon>
        <taxon>Streptomycetaceae</taxon>
        <taxon>Streptomyces</taxon>
    </lineage>
</organism>
<gene>
    <name evidence="5" type="ORF">AB5J51_39235</name>
</gene>
<keyword evidence="2 5" id="KW-0378">Hydrolase</keyword>
<dbReference type="SMART" id="SM00939">
    <property type="entry name" value="PepX_C"/>
    <property type="match status" value="1"/>
</dbReference>
<dbReference type="InterPro" id="IPR000383">
    <property type="entry name" value="Xaa-Pro-like_dom"/>
</dbReference>
<comment type="similarity">
    <text evidence="1">Belongs to the AB hydrolase superfamily.</text>
</comment>
<reference evidence="5" key="1">
    <citation type="submission" date="2024-08" db="EMBL/GenBank/DDBJ databases">
        <authorList>
            <person name="Yu S.T."/>
        </authorList>
    </citation>
    <scope>NUCLEOTIDE SEQUENCE</scope>
    <source>
        <strain evidence="5">R33</strain>
    </source>
</reference>
<dbReference type="PANTHER" id="PTHR22946:SF9">
    <property type="entry name" value="POLYKETIDE TRANSFERASE AF380"/>
    <property type="match status" value="1"/>
</dbReference>
<dbReference type="EMBL" id="CP165727">
    <property type="protein sequence ID" value="XDV68506.1"/>
    <property type="molecule type" value="Genomic_DNA"/>
</dbReference>